<evidence type="ECO:0000313" key="4">
    <source>
        <dbReference type="WBParaSite" id="PSAMB.scaffold354size55009.g5385.t1"/>
    </source>
</evidence>
<feature type="chain" id="PRO_5037916289" evidence="2">
    <location>
        <begin position="25"/>
        <end position="261"/>
    </location>
</feature>
<dbReference type="WBParaSite" id="PSAMB.scaffold354size55009.g5385.t1">
    <property type="protein sequence ID" value="PSAMB.scaffold354size55009.g5385.t1"/>
    <property type="gene ID" value="PSAMB.scaffold354size55009.g5385"/>
</dbReference>
<keyword evidence="3" id="KW-1185">Reference proteome</keyword>
<protein>
    <submittedName>
        <fullName evidence="4">Uncharacterized protein</fullName>
    </submittedName>
</protein>
<proteinExistence type="predicted"/>
<feature type="transmembrane region" description="Helical" evidence="1">
    <location>
        <begin position="145"/>
        <end position="166"/>
    </location>
</feature>
<keyword evidence="1" id="KW-0812">Transmembrane</keyword>
<accession>A0A914WAD1</accession>
<keyword evidence="1" id="KW-1133">Transmembrane helix</keyword>
<evidence type="ECO:0000256" key="1">
    <source>
        <dbReference type="SAM" id="Phobius"/>
    </source>
</evidence>
<organism evidence="3 4">
    <name type="scientific">Plectus sambesii</name>
    <dbReference type="NCBI Taxonomy" id="2011161"/>
    <lineage>
        <taxon>Eukaryota</taxon>
        <taxon>Metazoa</taxon>
        <taxon>Ecdysozoa</taxon>
        <taxon>Nematoda</taxon>
        <taxon>Chromadorea</taxon>
        <taxon>Plectida</taxon>
        <taxon>Plectina</taxon>
        <taxon>Plectoidea</taxon>
        <taxon>Plectidae</taxon>
        <taxon>Plectus</taxon>
    </lineage>
</organism>
<dbReference type="Proteomes" id="UP000887566">
    <property type="component" value="Unplaced"/>
</dbReference>
<name>A0A914WAD1_9BILA</name>
<dbReference type="AlphaFoldDB" id="A0A914WAD1"/>
<evidence type="ECO:0000313" key="3">
    <source>
        <dbReference type="Proteomes" id="UP000887566"/>
    </source>
</evidence>
<keyword evidence="1" id="KW-0472">Membrane</keyword>
<sequence length="261" mass="29442">MMHAVKTTVTLFALGLLLLVATDAVEIEDKRAQSVMYEQNGLPRMRFGRSSGGPTAEYQDVKRPQWDDIGWVWGKRAAWSSQGTWNARPGRPGVVKKNPDWHDLGWTWGRKGEGRVRTQAYSTDSSNVADRGIARLNRRTEMHTFTTAATFLFVLAIVPVSAISLLDRNDKTDSSENKATNLAEGKATQNKDWMPDFNNRDFTRFGNMKRGGARAFSGGSRPYRFSDYSDYLYALAKRTNDELEKRGGGRAFAPNYWNGDR</sequence>
<reference evidence="4" key="1">
    <citation type="submission" date="2022-11" db="UniProtKB">
        <authorList>
            <consortium name="WormBaseParasite"/>
        </authorList>
    </citation>
    <scope>IDENTIFICATION</scope>
</reference>
<keyword evidence="2" id="KW-0732">Signal</keyword>
<evidence type="ECO:0000256" key="2">
    <source>
        <dbReference type="SAM" id="SignalP"/>
    </source>
</evidence>
<feature type="signal peptide" evidence="2">
    <location>
        <begin position="1"/>
        <end position="24"/>
    </location>
</feature>